<protein>
    <submittedName>
        <fullName evidence="1">Uncharacterized protein</fullName>
    </submittedName>
</protein>
<evidence type="ECO:0000313" key="1">
    <source>
        <dbReference type="EMBL" id="CDW50568.1"/>
    </source>
</evidence>
<accession>A0A0K2VJC3</accession>
<dbReference type="AlphaFoldDB" id="A0A0K2VJC3"/>
<name>A0A0K2VJC3_LEPSM</name>
<organism evidence="1">
    <name type="scientific">Lepeophtheirus salmonis</name>
    <name type="common">Salmon louse</name>
    <name type="synonym">Caligus salmonis</name>
    <dbReference type="NCBI Taxonomy" id="72036"/>
    <lineage>
        <taxon>Eukaryota</taxon>
        <taxon>Metazoa</taxon>
        <taxon>Ecdysozoa</taxon>
        <taxon>Arthropoda</taxon>
        <taxon>Crustacea</taxon>
        <taxon>Multicrustacea</taxon>
        <taxon>Hexanauplia</taxon>
        <taxon>Copepoda</taxon>
        <taxon>Siphonostomatoida</taxon>
        <taxon>Caligidae</taxon>
        <taxon>Lepeophtheirus</taxon>
    </lineage>
</organism>
<reference evidence="1" key="1">
    <citation type="submission" date="2014-05" db="EMBL/GenBank/DDBJ databases">
        <authorList>
            <person name="Chronopoulou M."/>
        </authorList>
    </citation>
    <scope>NUCLEOTIDE SEQUENCE</scope>
    <source>
        <tissue evidence="1">Whole organism</tissue>
    </source>
</reference>
<sequence>MKVLECVQAESHIYYCYVSSRTRI</sequence>
<proteinExistence type="predicted"/>
<dbReference type="EMBL" id="HACA01033207">
    <property type="protein sequence ID" value="CDW50568.1"/>
    <property type="molecule type" value="Transcribed_RNA"/>
</dbReference>